<keyword evidence="5" id="KW-1185">Reference proteome</keyword>
<evidence type="ECO:0000313" key="4">
    <source>
        <dbReference type="EMBL" id="SDG78779.1"/>
    </source>
</evidence>
<proteinExistence type="predicted"/>
<dbReference type="Gene3D" id="3.55.50.30">
    <property type="match status" value="1"/>
</dbReference>
<dbReference type="PIRSF" id="PIRSF018266">
    <property type="entry name" value="FecR"/>
    <property type="match status" value="1"/>
</dbReference>
<evidence type="ECO:0000256" key="1">
    <source>
        <dbReference type="SAM" id="Phobius"/>
    </source>
</evidence>
<dbReference type="InterPro" id="IPR032508">
    <property type="entry name" value="FecR_C"/>
</dbReference>
<feature type="domain" description="Protein FecR C-terminal" evidence="3">
    <location>
        <begin position="230"/>
        <end position="296"/>
    </location>
</feature>
<dbReference type="Gene3D" id="2.60.120.1440">
    <property type="match status" value="1"/>
</dbReference>
<dbReference type="STRING" id="262004.SAMN04489796_101587"/>
<dbReference type="InterPro" id="IPR012373">
    <property type="entry name" value="Ferrdict_sens_TM"/>
</dbReference>
<organism evidence="4 5">
    <name type="scientific">Winogradskyella thalassocola</name>
    <dbReference type="NCBI Taxonomy" id="262004"/>
    <lineage>
        <taxon>Bacteria</taxon>
        <taxon>Pseudomonadati</taxon>
        <taxon>Bacteroidota</taxon>
        <taxon>Flavobacteriia</taxon>
        <taxon>Flavobacteriales</taxon>
        <taxon>Flavobacteriaceae</taxon>
        <taxon>Winogradskyella</taxon>
    </lineage>
</organism>
<dbReference type="PANTHER" id="PTHR30273">
    <property type="entry name" value="PERIPLASMIC SIGNAL SENSOR AND SIGMA FACTOR ACTIVATOR FECR-RELATED"/>
    <property type="match status" value="1"/>
</dbReference>
<dbReference type="InterPro" id="IPR006860">
    <property type="entry name" value="FecR"/>
</dbReference>
<dbReference type="PANTHER" id="PTHR30273:SF2">
    <property type="entry name" value="PROTEIN FECR"/>
    <property type="match status" value="1"/>
</dbReference>
<keyword evidence="1" id="KW-0472">Membrane</keyword>
<dbReference type="Pfam" id="PF16344">
    <property type="entry name" value="FecR_C"/>
    <property type="match status" value="1"/>
</dbReference>
<dbReference type="Proteomes" id="UP000199492">
    <property type="component" value="Unassembled WGS sequence"/>
</dbReference>
<evidence type="ECO:0000259" key="2">
    <source>
        <dbReference type="Pfam" id="PF04773"/>
    </source>
</evidence>
<reference evidence="5" key="1">
    <citation type="submission" date="2016-10" db="EMBL/GenBank/DDBJ databases">
        <authorList>
            <person name="Varghese N."/>
            <person name="Submissions S."/>
        </authorList>
    </citation>
    <scope>NUCLEOTIDE SEQUENCE [LARGE SCALE GENOMIC DNA]</scope>
    <source>
        <strain evidence="5">DSM 15363</strain>
    </source>
</reference>
<feature type="transmembrane region" description="Helical" evidence="1">
    <location>
        <begin position="73"/>
        <end position="91"/>
    </location>
</feature>
<dbReference type="AlphaFoldDB" id="A0A1G7X3L5"/>
<dbReference type="RefSeq" id="WP_092466082.1">
    <property type="nucleotide sequence ID" value="NZ_FNCZ01000001.1"/>
</dbReference>
<dbReference type="Pfam" id="PF04773">
    <property type="entry name" value="FecR"/>
    <property type="match status" value="1"/>
</dbReference>
<gene>
    <name evidence="4" type="ORF">SAMN04489796_101587</name>
</gene>
<keyword evidence="1" id="KW-1133">Transmembrane helix</keyword>
<keyword evidence="1" id="KW-0812">Transmembrane</keyword>
<evidence type="ECO:0000259" key="3">
    <source>
        <dbReference type="Pfam" id="PF16344"/>
    </source>
</evidence>
<dbReference type="GO" id="GO:0016989">
    <property type="term" value="F:sigma factor antagonist activity"/>
    <property type="evidence" value="ECO:0007669"/>
    <property type="project" value="TreeGrafter"/>
</dbReference>
<dbReference type="EMBL" id="FNCZ01000001">
    <property type="protein sequence ID" value="SDG78779.1"/>
    <property type="molecule type" value="Genomic_DNA"/>
</dbReference>
<evidence type="ECO:0000313" key="5">
    <source>
        <dbReference type="Proteomes" id="UP000199492"/>
    </source>
</evidence>
<sequence length="301" mass="33789">MDKEYLLKKWLDNNLSEAEAEAFNALDDAKLYNEIAEEAQRFSGHQHAKVPAFEALESQLQNKKAASINWMNIASRFAAVFVIGLTLFLFLNRANTSTISTDLAQKETITLPDNSRVELNELSQLTYSASNWDNERTLNLKGEAFFDVEKGKQFDVNTEFGKVTVLGTEFNVFTKDSIFKVTCYEGLVQVSCNDAVIKVPAGSEFILKSGRAKKSNIITAEPYWLKNMSVFKDASIQAVLLEFETQYNITITDSITANTLRFTGAFEHDNLNNALKAITQPLGLTYEIINNKEVVIHNAKD</sequence>
<name>A0A1G7X3L5_9FLAO</name>
<feature type="domain" description="FecR protein" evidence="2">
    <location>
        <begin position="98"/>
        <end position="189"/>
    </location>
</feature>
<dbReference type="OrthoDB" id="1097347at2"/>
<protein>
    <submittedName>
        <fullName evidence="4">Ferric-dicitrate binding protein FerR, regulates iron transport through sigma-19</fullName>
    </submittedName>
</protein>
<accession>A0A1G7X3L5</accession>